<reference evidence="1 2" key="1">
    <citation type="submission" date="2022-01" db="EMBL/GenBank/DDBJ databases">
        <title>A chromosomal length assembly of Cordylochernes scorpioides.</title>
        <authorList>
            <person name="Zeh D."/>
            <person name="Zeh J."/>
        </authorList>
    </citation>
    <scope>NUCLEOTIDE SEQUENCE [LARGE SCALE GENOMIC DNA]</scope>
    <source>
        <strain evidence="1">IN4F17</strain>
        <tissue evidence="1">Whole Body</tissue>
    </source>
</reference>
<evidence type="ECO:0000313" key="2">
    <source>
        <dbReference type="Proteomes" id="UP001235939"/>
    </source>
</evidence>
<evidence type="ECO:0008006" key="3">
    <source>
        <dbReference type="Google" id="ProtNLM"/>
    </source>
</evidence>
<organism evidence="1 2">
    <name type="scientific">Cordylochernes scorpioides</name>
    <dbReference type="NCBI Taxonomy" id="51811"/>
    <lineage>
        <taxon>Eukaryota</taxon>
        <taxon>Metazoa</taxon>
        <taxon>Ecdysozoa</taxon>
        <taxon>Arthropoda</taxon>
        <taxon>Chelicerata</taxon>
        <taxon>Arachnida</taxon>
        <taxon>Pseudoscorpiones</taxon>
        <taxon>Cheliferoidea</taxon>
        <taxon>Chernetidae</taxon>
        <taxon>Cordylochernes</taxon>
    </lineage>
</organism>
<keyword evidence="2" id="KW-1185">Reference proteome</keyword>
<accession>A0ABY6K2T8</accession>
<proteinExistence type="predicted"/>
<protein>
    <recommendedName>
        <fullName evidence="3">Reverse transcriptase Ty1/copia-type domain-containing protein</fullName>
    </recommendedName>
</protein>
<sequence>MEIDHYIPENFEEAMEEELSEIEKHKVWTLVPRENGMKVINSKWVYSTKKTSNEGIYKRKARPVAVGCNQRYVVDYKDKLRKCADSLGLAVVTENIPDEPKIEWKKKDSKSRAIINLSIADSQIVHVKNLLTAKAT</sequence>
<evidence type="ECO:0000313" key="1">
    <source>
        <dbReference type="EMBL" id="UYV63156.1"/>
    </source>
</evidence>
<name>A0ABY6K2T8_9ARAC</name>
<dbReference type="EMBL" id="CP092864">
    <property type="protein sequence ID" value="UYV63156.1"/>
    <property type="molecule type" value="Genomic_DNA"/>
</dbReference>
<dbReference type="Proteomes" id="UP001235939">
    <property type="component" value="Chromosome 02"/>
</dbReference>
<gene>
    <name evidence="1" type="ORF">LAZ67_2003307</name>
</gene>